<dbReference type="SUPFAM" id="SSF54593">
    <property type="entry name" value="Glyoxalase/Bleomycin resistance protein/Dihydroxybiphenyl dioxygenase"/>
    <property type="match status" value="1"/>
</dbReference>
<evidence type="ECO:0000313" key="3">
    <source>
        <dbReference type="Proteomes" id="UP000676325"/>
    </source>
</evidence>
<protein>
    <submittedName>
        <fullName evidence="2">Glyoxalase</fullName>
    </submittedName>
</protein>
<gene>
    <name evidence="2" type="ORF">KDK95_25080</name>
</gene>
<dbReference type="EMBL" id="JAGSOH010000091">
    <property type="protein sequence ID" value="MBR7829604.1"/>
    <property type="molecule type" value="Genomic_DNA"/>
</dbReference>
<dbReference type="PROSITE" id="PS51819">
    <property type="entry name" value="VOC"/>
    <property type="match status" value="1"/>
</dbReference>
<dbReference type="Proteomes" id="UP000676325">
    <property type="component" value="Unassembled WGS sequence"/>
</dbReference>
<dbReference type="InterPro" id="IPR029068">
    <property type="entry name" value="Glyas_Bleomycin-R_OHBP_Dase"/>
</dbReference>
<proteinExistence type="predicted"/>
<dbReference type="AlphaFoldDB" id="A0A941IJL6"/>
<evidence type="ECO:0000259" key="1">
    <source>
        <dbReference type="PROSITE" id="PS51819"/>
    </source>
</evidence>
<evidence type="ECO:0000313" key="2">
    <source>
        <dbReference type="EMBL" id="MBR7829604.1"/>
    </source>
</evidence>
<dbReference type="Gene3D" id="3.10.180.10">
    <property type="entry name" value="2,3-Dihydroxybiphenyl 1,2-Dioxygenase, domain 1"/>
    <property type="match status" value="1"/>
</dbReference>
<name>A0A941IJL6_9ACTN</name>
<organism evidence="2 3">
    <name type="scientific">Actinospica acidithermotolerans</name>
    <dbReference type="NCBI Taxonomy" id="2828514"/>
    <lineage>
        <taxon>Bacteria</taxon>
        <taxon>Bacillati</taxon>
        <taxon>Actinomycetota</taxon>
        <taxon>Actinomycetes</taxon>
        <taxon>Catenulisporales</taxon>
        <taxon>Actinospicaceae</taxon>
        <taxon>Actinospica</taxon>
    </lineage>
</organism>
<dbReference type="PANTHER" id="PTHR39175:SF1">
    <property type="entry name" value="FAMILY PROTEIN, PUTATIVE (AFU_ORTHOLOGUE AFUA_3G15060)-RELATED"/>
    <property type="match status" value="1"/>
</dbReference>
<dbReference type="RefSeq" id="WP_212520734.1">
    <property type="nucleotide sequence ID" value="NZ_JAGSOH010000091.1"/>
</dbReference>
<sequence length="124" mass="13431">MTADFSFEQVDHVQLAIPAGGEVACRVFWGGLLGLAEVPKPPVLAPRGGCWFDGPGFQVHLGVEAGFRPARKAHPGFRIRGIRALADRLASAGYPVTWSDEVPGQDRFHTADPFGNRLEFLAPH</sequence>
<keyword evidence="3" id="KW-1185">Reference proteome</keyword>
<feature type="domain" description="VOC" evidence="1">
    <location>
        <begin position="9"/>
        <end position="123"/>
    </location>
</feature>
<dbReference type="InterPro" id="IPR037523">
    <property type="entry name" value="VOC_core"/>
</dbReference>
<reference evidence="2" key="1">
    <citation type="submission" date="2021-04" db="EMBL/GenBank/DDBJ databases">
        <title>Genome based classification of Actinospica acidithermotolerans sp. nov., an actinobacterium isolated from an Indonesian hot spring.</title>
        <authorList>
            <person name="Kusuma A.B."/>
            <person name="Putra K.E."/>
            <person name="Nafisah S."/>
            <person name="Loh J."/>
            <person name="Nouioui I."/>
            <person name="Goodfellow M."/>
        </authorList>
    </citation>
    <scope>NUCLEOTIDE SEQUENCE</scope>
    <source>
        <strain evidence="2">MGRD01-02</strain>
    </source>
</reference>
<accession>A0A941IJL6</accession>
<dbReference type="PANTHER" id="PTHR39175">
    <property type="entry name" value="FAMILY PROTEIN, PUTATIVE (AFU_ORTHOLOGUE AFUA_3G15060)-RELATED"/>
    <property type="match status" value="1"/>
</dbReference>
<comment type="caution">
    <text evidence="2">The sequence shown here is derived from an EMBL/GenBank/DDBJ whole genome shotgun (WGS) entry which is preliminary data.</text>
</comment>